<protein>
    <submittedName>
        <fullName evidence="2">Uncharacterized protein</fullName>
    </submittedName>
</protein>
<feature type="region of interest" description="Disordered" evidence="1">
    <location>
        <begin position="1"/>
        <end position="25"/>
    </location>
</feature>
<dbReference type="RefSeq" id="XP_025350436.1">
    <property type="nucleotide sequence ID" value="XM_025494812.1"/>
</dbReference>
<keyword evidence="3" id="KW-1185">Reference proteome</keyword>
<evidence type="ECO:0000256" key="1">
    <source>
        <dbReference type="SAM" id="MobiDB-lite"/>
    </source>
</evidence>
<proteinExistence type="predicted"/>
<dbReference type="Proteomes" id="UP000245942">
    <property type="component" value="Unassembled WGS sequence"/>
</dbReference>
<accession>A0A316UDJ4</accession>
<dbReference type="OrthoDB" id="5328412at2759"/>
<sequence>MPKAPKASSSSSRHANSRASNVVVDPTDPSEAIALGIEAEERGERAAYGNKALRNYQEAARLYALAVRLDPQGEEAADAAYNAGRVLYLIGSGFVMLDRKAQVLEESVASYKRAAHLEQRGGAQGASSSSSPSPFMLDIVSNLAASLQAQADALTGEAGEDHTSEARAAAVASEAYQLYESMVAREQETVLKSQLQDETSALQGSQNGIEAETESASMDADQDERLGAIEQEDIGSPSAQYASSLIVPSSLLETYHSLHNILLDILLPLAKSSEDLEQVRERMAGIVARAEDFVQQCDAACGWGERASPNDEWLQGINQLSRDALEGEVAVATSSVDLALRAADGQALAGLGLQITELAQARLASLQALLTPAAKEALMTTASSIPESRRREFYQMRVDEVTSSAEQAMTLARTLLRLAAVPDASGASTTSAASTRLSWSLANSASQAYLLALSLLDTTGPGGAAAVLGARASANPTTLLRCQVFTALASLCLLRGDPQYVSTSNASQSPAVVVSSTSRATIRDNARIYARRALGEVGLTWVYEPAPPRQTPVAAKAQLDAVLGEIPPGGWDAVDTMGEAILTLARAVWRRGQGGGGAPGEADAELAVLAVNAGRFAKGSAAGWGVALDARRFAQSIVEEEGSMLPEEERFWEEWEGKARVG</sequence>
<feature type="compositionally biased region" description="Low complexity" evidence="1">
    <location>
        <begin position="1"/>
        <end position="21"/>
    </location>
</feature>
<dbReference type="EMBL" id="KZ819322">
    <property type="protein sequence ID" value="PWN23276.1"/>
    <property type="molecule type" value="Genomic_DNA"/>
</dbReference>
<dbReference type="AlphaFoldDB" id="A0A316UDJ4"/>
<reference evidence="2 3" key="1">
    <citation type="journal article" date="2018" name="Mol. Biol. Evol.">
        <title>Broad Genomic Sampling Reveals a Smut Pathogenic Ancestry of the Fungal Clade Ustilaginomycotina.</title>
        <authorList>
            <person name="Kijpornyongpan T."/>
            <person name="Mondo S.J."/>
            <person name="Barry K."/>
            <person name="Sandor L."/>
            <person name="Lee J."/>
            <person name="Lipzen A."/>
            <person name="Pangilinan J."/>
            <person name="LaButti K."/>
            <person name="Hainaut M."/>
            <person name="Henrissat B."/>
            <person name="Grigoriev I.V."/>
            <person name="Spatafora J.W."/>
            <person name="Aime M.C."/>
        </authorList>
    </citation>
    <scope>NUCLEOTIDE SEQUENCE [LARGE SCALE GENOMIC DNA]</scope>
    <source>
        <strain evidence="2 3">MCA 4718</strain>
    </source>
</reference>
<dbReference type="STRING" id="1684307.A0A316UDJ4"/>
<dbReference type="GeneID" id="37016546"/>
<evidence type="ECO:0000313" key="2">
    <source>
        <dbReference type="EMBL" id="PWN23276.1"/>
    </source>
</evidence>
<feature type="compositionally biased region" description="Polar residues" evidence="1">
    <location>
        <begin position="198"/>
        <end position="208"/>
    </location>
</feature>
<evidence type="ECO:0000313" key="3">
    <source>
        <dbReference type="Proteomes" id="UP000245942"/>
    </source>
</evidence>
<name>A0A316UDJ4_9BASI</name>
<feature type="region of interest" description="Disordered" evidence="1">
    <location>
        <begin position="198"/>
        <end position="219"/>
    </location>
</feature>
<gene>
    <name evidence="2" type="ORF">BCV69DRAFT_310747</name>
</gene>
<organism evidence="2 3">
    <name type="scientific">Pseudomicrostroma glucosiphilum</name>
    <dbReference type="NCBI Taxonomy" id="1684307"/>
    <lineage>
        <taxon>Eukaryota</taxon>
        <taxon>Fungi</taxon>
        <taxon>Dikarya</taxon>
        <taxon>Basidiomycota</taxon>
        <taxon>Ustilaginomycotina</taxon>
        <taxon>Exobasidiomycetes</taxon>
        <taxon>Microstromatales</taxon>
        <taxon>Microstromatales incertae sedis</taxon>
        <taxon>Pseudomicrostroma</taxon>
    </lineage>
</organism>